<keyword evidence="1" id="KW-1133">Transmembrane helix</keyword>
<feature type="transmembrane region" description="Helical" evidence="1">
    <location>
        <begin position="94"/>
        <end position="117"/>
    </location>
</feature>
<accession>A0A7W5JZT9</accession>
<feature type="transmembrane region" description="Helical" evidence="1">
    <location>
        <begin position="232"/>
        <end position="254"/>
    </location>
</feature>
<keyword evidence="1" id="KW-0472">Membrane</keyword>
<dbReference type="RefSeq" id="WP_221202429.1">
    <property type="nucleotide sequence ID" value="NZ_JACHZF010000001.1"/>
</dbReference>
<keyword evidence="3" id="KW-1185">Reference proteome</keyword>
<reference evidence="2 3" key="1">
    <citation type="submission" date="2020-08" db="EMBL/GenBank/DDBJ databases">
        <title>Genomic Encyclopedia of Archaeal and Bacterial Type Strains, Phase II (KMG-II): from individual species to whole genera.</title>
        <authorList>
            <person name="Goeker M."/>
        </authorList>
    </citation>
    <scope>NUCLEOTIDE SEQUENCE [LARGE SCALE GENOMIC DNA]</scope>
    <source>
        <strain evidence="2 3">5AG</strain>
    </source>
</reference>
<dbReference type="AlphaFoldDB" id="A0A7W5JZT9"/>
<protein>
    <submittedName>
        <fullName evidence="2">Putative metal-binding membrane protein</fullName>
    </submittedName>
</protein>
<dbReference type="Proteomes" id="UP000553442">
    <property type="component" value="Unassembled WGS sequence"/>
</dbReference>
<sequence>MSAVTAARPAWGRAPLLAGVILAAWLLAIAAELTGQVQWVHHHRLVADGMALWASLALFLVAWQVHIAAMMLPTTLPMVGLYRQVAVGQPHPRLARASFLSGYLVVWTAFGLAALLAMALLEGLGAHWPWLHPRPEWLAGGVLVLAGAFQFSALKARCLDKCRAPRAFLLNHYRRGVAGGFDLGLRHGAFCLGCCWALMLVMFVVGIANLAWMAPLAALMLYEKVGRHGARLVRPVGAALILLGLLVMVGPAGWPDPMVPHALQ</sequence>
<feature type="transmembrane region" description="Helical" evidence="1">
    <location>
        <begin position="51"/>
        <end position="73"/>
    </location>
</feature>
<evidence type="ECO:0000313" key="2">
    <source>
        <dbReference type="EMBL" id="MBB3329352.1"/>
    </source>
</evidence>
<feature type="transmembrane region" description="Helical" evidence="1">
    <location>
        <begin position="189"/>
        <end position="212"/>
    </location>
</feature>
<evidence type="ECO:0000313" key="3">
    <source>
        <dbReference type="Proteomes" id="UP000553442"/>
    </source>
</evidence>
<gene>
    <name evidence="2" type="ORF">BDK63_000188</name>
</gene>
<proteinExistence type="predicted"/>
<organism evidence="2 3">
    <name type="scientific">Halomonas campaniensis</name>
    <dbReference type="NCBI Taxonomy" id="213554"/>
    <lineage>
        <taxon>Bacteria</taxon>
        <taxon>Pseudomonadati</taxon>
        <taxon>Pseudomonadota</taxon>
        <taxon>Gammaproteobacteria</taxon>
        <taxon>Oceanospirillales</taxon>
        <taxon>Halomonadaceae</taxon>
        <taxon>Halomonas</taxon>
    </lineage>
</organism>
<dbReference type="InterPro" id="IPR018688">
    <property type="entry name" value="PpoB2-like"/>
</dbReference>
<evidence type="ECO:0000256" key="1">
    <source>
        <dbReference type="SAM" id="Phobius"/>
    </source>
</evidence>
<comment type="caution">
    <text evidence="2">The sequence shown here is derived from an EMBL/GenBank/DDBJ whole genome shotgun (WGS) entry which is preliminary data.</text>
</comment>
<dbReference type="Pfam" id="PF09948">
    <property type="entry name" value="PpoB2"/>
    <property type="match status" value="1"/>
</dbReference>
<name>A0A7W5JZT9_9GAMM</name>
<keyword evidence="1" id="KW-0812">Transmembrane</keyword>
<dbReference type="EMBL" id="JACHZF010000001">
    <property type="protein sequence ID" value="MBB3329352.1"/>
    <property type="molecule type" value="Genomic_DNA"/>
</dbReference>